<protein>
    <recommendedName>
        <fullName evidence="10">Type I restriction enzyme endonuclease subunit</fullName>
        <shortName evidence="10">R protein</shortName>
        <ecNumber evidence="10">3.1.21.3</ecNumber>
    </recommendedName>
</protein>
<dbReference type="GO" id="GO:0009035">
    <property type="term" value="F:type I site-specific deoxyribonuclease activity"/>
    <property type="evidence" value="ECO:0007669"/>
    <property type="project" value="UniProtKB-EC"/>
</dbReference>
<dbReference type="AlphaFoldDB" id="A0A255ZNM4"/>
<evidence type="ECO:0000256" key="3">
    <source>
        <dbReference type="ARBA" id="ARBA00022722"/>
    </source>
</evidence>
<dbReference type="InterPro" id="IPR004473">
    <property type="entry name" value="Restrct_endonuc_typeI_HsdR"/>
</dbReference>
<dbReference type="SUPFAM" id="SSF52540">
    <property type="entry name" value="P-loop containing nucleoside triphosphate hydrolases"/>
    <property type="match status" value="2"/>
</dbReference>
<dbReference type="EC" id="3.1.21.3" evidence="10"/>
<reference evidence="12 13" key="1">
    <citation type="submission" date="2017-07" db="EMBL/GenBank/DDBJ databases">
        <title>Flavobacterium cyanobacteriorum sp. nov., isolated from cyanobacterial aggregates in a eutrophic lake.</title>
        <authorList>
            <person name="Cai H."/>
        </authorList>
    </citation>
    <scope>NUCLEOTIDE SEQUENCE [LARGE SCALE GENOMIC DNA]</scope>
    <source>
        <strain evidence="12 13">TH167</strain>
    </source>
</reference>
<dbReference type="PANTHER" id="PTHR30195:SF15">
    <property type="entry name" value="TYPE I RESTRICTION ENZYME HINDI ENDONUCLEASE SUBUNIT"/>
    <property type="match status" value="1"/>
</dbReference>
<dbReference type="GO" id="GO:0009307">
    <property type="term" value="P:DNA restriction-modification system"/>
    <property type="evidence" value="ECO:0007669"/>
    <property type="project" value="UniProtKB-KW"/>
</dbReference>
<dbReference type="InterPro" id="IPR014001">
    <property type="entry name" value="Helicase_ATP-bd"/>
</dbReference>
<dbReference type="PANTHER" id="PTHR30195">
    <property type="entry name" value="TYPE I SITE-SPECIFIC DEOXYRIBONUCLEASE PROTEIN SUBUNIT M AND R"/>
    <property type="match status" value="1"/>
</dbReference>
<evidence type="ECO:0000256" key="5">
    <source>
        <dbReference type="ARBA" id="ARBA00022747"/>
    </source>
</evidence>
<evidence type="ECO:0000256" key="2">
    <source>
        <dbReference type="ARBA" id="ARBA00008598"/>
    </source>
</evidence>
<keyword evidence="5 10" id="KW-0680">Restriction system</keyword>
<dbReference type="Gene3D" id="3.40.50.300">
    <property type="entry name" value="P-loop containing nucleotide triphosphate hydrolases"/>
    <property type="match status" value="2"/>
</dbReference>
<dbReference type="Gene3D" id="3.90.1570.50">
    <property type="match status" value="1"/>
</dbReference>
<dbReference type="InterPro" id="IPR027417">
    <property type="entry name" value="P-loop_NTPase"/>
</dbReference>
<dbReference type="RefSeq" id="WP_094486997.1">
    <property type="nucleotide sequence ID" value="NZ_NOXX01000213.1"/>
</dbReference>
<evidence type="ECO:0000259" key="11">
    <source>
        <dbReference type="PROSITE" id="PS51192"/>
    </source>
</evidence>
<dbReference type="CDD" id="cd18030">
    <property type="entry name" value="DEXHc_RE_I_HsdR"/>
    <property type="match status" value="1"/>
</dbReference>
<proteinExistence type="inferred from homology"/>
<evidence type="ECO:0000313" key="13">
    <source>
        <dbReference type="Proteomes" id="UP000216035"/>
    </source>
</evidence>
<dbReference type="GO" id="GO:0005524">
    <property type="term" value="F:ATP binding"/>
    <property type="evidence" value="ECO:0007669"/>
    <property type="project" value="UniProtKB-KW"/>
</dbReference>
<keyword evidence="13" id="KW-1185">Reference proteome</keyword>
<keyword evidence="8 10" id="KW-0067">ATP-binding</keyword>
<evidence type="ECO:0000256" key="6">
    <source>
        <dbReference type="ARBA" id="ARBA00022759"/>
    </source>
</evidence>
<dbReference type="NCBIfam" id="TIGR00348">
    <property type="entry name" value="hsdR"/>
    <property type="match status" value="1"/>
</dbReference>
<dbReference type="PROSITE" id="PS51192">
    <property type="entry name" value="HELICASE_ATP_BIND_1"/>
    <property type="match status" value="1"/>
</dbReference>
<dbReference type="GO" id="GO:0003677">
    <property type="term" value="F:DNA binding"/>
    <property type="evidence" value="ECO:0007669"/>
    <property type="project" value="UniProtKB-KW"/>
</dbReference>
<keyword evidence="4 10" id="KW-0547">Nucleotide-binding</keyword>
<keyword evidence="3" id="KW-0540">Nuclease</keyword>
<evidence type="ECO:0000256" key="10">
    <source>
        <dbReference type="RuleBase" id="RU364115"/>
    </source>
</evidence>
<comment type="function">
    <text evidence="10">Subunit R is required for both nuclease and ATPase activities, but not for modification.</text>
</comment>
<dbReference type="OrthoDB" id="9758243at2"/>
<dbReference type="Pfam" id="PF22679">
    <property type="entry name" value="T1R_D3-like"/>
    <property type="match status" value="1"/>
</dbReference>
<evidence type="ECO:0000256" key="7">
    <source>
        <dbReference type="ARBA" id="ARBA00022801"/>
    </source>
</evidence>
<evidence type="ECO:0000256" key="9">
    <source>
        <dbReference type="ARBA" id="ARBA00023125"/>
    </source>
</evidence>
<evidence type="ECO:0000256" key="1">
    <source>
        <dbReference type="ARBA" id="ARBA00000851"/>
    </source>
</evidence>
<dbReference type="InterPro" id="IPR021810">
    <property type="entry name" value="T1RH-like_C"/>
</dbReference>
<dbReference type="SMART" id="SM00487">
    <property type="entry name" value="DEXDc"/>
    <property type="match status" value="1"/>
</dbReference>
<dbReference type="InterPro" id="IPR051268">
    <property type="entry name" value="Type-I_R_enzyme_R_subunit"/>
</dbReference>
<keyword evidence="9 10" id="KW-0238">DNA-binding</keyword>
<dbReference type="Proteomes" id="UP000216035">
    <property type="component" value="Unassembled WGS sequence"/>
</dbReference>
<dbReference type="Pfam" id="PF11867">
    <property type="entry name" value="T1RH-like_C"/>
    <property type="match status" value="1"/>
</dbReference>
<name>A0A255ZNM4_9FLAO</name>
<organism evidence="12 13">
    <name type="scientific">Flavobacterium aurantiibacter</name>
    <dbReference type="NCBI Taxonomy" id="2023067"/>
    <lineage>
        <taxon>Bacteria</taxon>
        <taxon>Pseudomonadati</taxon>
        <taxon>Bacteroidota</taxon>
        <taxon>Flavobacteriia</taxon>
        <taxon>Flavobacteriales</taxon>
        <taxon>Flavobacteriaceae</taxon>
        <taxon>Flavobacterium</taxon>
    </lineage>
</organism>
<evidence type="ECO:0000256" key="4">
    <source>
        <dbReference type="ARBA" id="ARBA00022741"/>
    </source>
</evidence>
<gene>
    <name evidence="12" type="ORF">CHX27_11900</name>
</gene>
<feature type="domain" description="Helicase ATP-binding" evidence="11">
    <location>
        <begin position="297"/>
        <end position="462"/>
    </location>
</feature>
<dbReference type="InterPro" id="IPR040980">
    <property type="entry name" value="SWI2_SNF2"/>
</dbReference>
<dbReference type="EMBL" id="NOXX01000213">
    <property type="protein sequence ID" value="OYQ42524.1"/>
    <property type="molecule type" value="Genomic_DNA"/>
</dbReference>
<dbReference type="InterPro" id="IPR007409">
    <property type="entry name" value="Restrct_endonuc_type1_HsdR_N"/>
</dbReference>
<dbReference type="REBASE" id="260380">
    <property type="entry name" value="FauTH167ORF11925P"/>
</dbReference>
<comment type="similarity">
    <text evidence="2 10">Belongs to the HsdR family.</text>
</comment>
<keyword evidence="6" id="KW-0255">Endonuclease</keyword>
<evidence type="ECO:0000313" key="12">
    <source>
        <dbReference type="EMBL" id="OYQ42524.1"/>
    </source>
</evidence>
<dbReference type="CDD" id="cd22332">
    <property type="entry name" value="HsdR_N"/>
    <property type="match status" value="1"/>
</dbReference>
<accession>A0A255ZNM4</accession>
<comment type="caution">
    <text evidence="12">The sequence shown here is derived from an EMBL/GenBank/DDBJ whole genome shotgun (WGS) entry which is preliminary data.</text>
</comment>
<dbReference type="InterPro" id="IPR055180">
    <property type="entry name" value="HsdR_RecA-like_helicase_dom_2"/>
</dbReference>
<comment type="catalytic activity">
    <reaction evidence="1 10">
        <text>Endonucleolytic cleavage of DNA to give random double-stranded fragments with terminal 5'-phosphates, ATP is simultaneously hydrolyzed.</text>
        <dbReference type="EC" id="3.1.21.3"/>
    </reaction>
</comment>
<evidence type="ECO:0000256" key="8">
    <source>
        <dbReference type="ARBA" id="ARBA00022840"/>
    </source>
</evidence>
<dbReference type="Pfam" id="PF18766">
    <property type="entry name" value="SWI2_SNF2"/>
    <property type="match status" value="1"/>
</dbReference>
<dbReference type="CDD" id="cd18800">
    <property type="entry name" value="SF2_C_EcoR124I-like"/>
    <property type="match status" value="1"/>
</dbReference>
<keyword evidence="7 10" id="KW-0378">Hydrolase</keyword>
<comment type="subunit">
    <text evidence="10">The type I restriction/modification system is composed of three polypeptides R, M and S.</text>
</comment>
<sequence>MTWEYSEDNLIEQTAIDLFFNQLGWDTLLAYNKEGFGEGSTLGRLNKKEVVLKKIFFEKLKQFNPNLPEQAYNQAYEKLIEESITRSLAEINYEKHQLLRNGIPVDFINEKGEQVKNKTLKVFDFDNAENNNFLAVRQLWIQGKSNRERRPDIIGFVNGIPLLFIELKAAHRKLENAYNDNFTDYKDVIPKLFYYNAFVLLSNGIESRIGSVTGKYQHFHEWKRITEEDEGIVALDRIIVGVCEKKRFLDLFENFILFDNSLGKVVKLIARNHQFIGVNKAIENIKQKEELYKQGKISLEEKQKLGVFWHTQGSGKSYSMVFFCQKIHHKFTGSYTFLIVTDRNELDTQIYGTFSGVGAVPQVKAGAKDSLKANSGKHLRELLSSEHRYLFTLIHKFNFDEEITKRDNIIVISDEAHRTQGGNLAMNLRNALPNASFIGFTGTPLFKDDEITKRIFGDYVSRYDFKRSVDDGATVPLYYENRGEYLGLKNPVINEQIRAVIDAESEDLDSDQRSRVEQLFAREYPILTAKKRLDAIAKDAVWHFCNRGYKGKGMFVALDKLTAVRMYDLITHHWKLTVEQLEKEIAKGKYGDQELLEKSRELQWIKGTEICVVVSAEQNEIQKFQKWDLDIEPHREKMNTQDLETRFKDEDDPFRLVIVCAMWITGFDVPTLSTLYLDKPLKSHTLMQAIARANRTSEGKNNGLIVDYIETYTALLDALAIYGSGGDEGGGGGGEKPEPPVKPKEELIKQLEEALEATETFLQDEVNFDIQELINADGLHKLASMEKGVNAVYTNDETKRKFQVFAREVFKKYKALQPDKVLNQYAARKNAIDVIYTAIEDNIESADVADIMRKIQNVVDESIENMVAEPGHNEEKIIDLSGLDFDLLEQYFLKTKNKNAAVQSLKDKVEKQLKRMVERNPLTVDYYKRYQEIIEEYNRGKDEVVIKETFRKLIELVNSYSEEEADTKREGLTDEQKAIFDILRHGKKLEEKEKNEIKKISIELLDELKKEKLKVEQWSDKSVTAAAVFNTVSKTLFETLPYPTYQTDDIDLKTNLVYEHLKHQYFGGGMSIYGQYLPTLFASTLPKPHKPTRRPKLCQRACKANARKIVFKKFPDPSKK</sequence>
<dbReference type="Pfam" id="PF04313">
    <property type="entry name" value="HSDR_N"/>
    <property type="match status" value="1"/>
</dbReference>